<evidence type="ECO:0000256" key="1">
    <source>
        <dbReference type="SAM" id="SignalP"/>
    </source>
</evidence>
<feature type="domain" description="Secretion system C-terminal sorting" evidence="2">
    <location>
        <begin position="559"/>
        <end position="631"/>
    </location>
</feature>
<reference evidence="4" key="1">
    <citation type="submission" date="2018-05" db="EMBL/GenBank/DDBJ databases">
        <authorList>
            <person name="Nie L."/>
        </authorList>
    </citation>
    <scope>NUCLEOTIDE SEQUENCE [LARGE SCALE GENOMIC DNA]</scope>
    <source>
        <strain evidence="4">NL</strain>
    </source>
</reference>
<gene>
    <name evidence="3" type="ORF">DLM85_23955</name>
</gene>
<accession>A0A328B6I1</accession>
<comment type="caution">
    <text evidence="3">The sequence shown here is derived from an EMBL/GenBank/DDBJ whole genome shotgun (WGS) entry which is preliminary data.</text>
</comment>
<sequence>MGNWRGLALLGLLTLAGTAATAQTLNYTAPIAQNVAGTYTDLGTTGTAIATASTDDANSTPQNIGFGFNYNGQGFTQFILNTNGFLKLGTTAPSSAALFTLENQPTQGGPVNSINAADVNLLMPFNFDLEAGNGAGGAEYRVATTGTAPNRVCTIQWKNVSDKAGATPKHYANFSFQVKLYETTNVIEFVYGTATGTTAPATAAPHWATAGLKGTGPLQGQVLLISHASVNPWSTITYIDEPYVNSPTRVDNALNFRSTVTPDAGRTFRFAPQYANDIEVQLIYSLDRLPVSSGAPHVVQAVVRNVGTATQTLIPVTLTVAGANSFTSIKSVPSLTAGSAATVIFDGYTVTAPGTNTLTVSLLGDNNNSNNSATAAQQVTNNVFSVATTGPATGAVGFNASTSAFESAFAVKYAVGGPRLLTAITAYIYEDATSIAVGKTVYAAAYSSTGALLGRTPNYVVTAADANNRKTFTFPTPISLPAGEFLAGFVQANAAGGTNYFPMGTQAEVPTRPGTFFTLTGAGGTPNDASSRNFGRYMIEAAVTTVTGTSKALETAVSVYPNPSAGEFALDVRGANAKHGLQVEVSNLLGQRVYLGAARDNFENKLNLSHLANGLYTLKVKDGAQYMMRTISISK</sequence>
<proteinExistence type="predicted"/>
<keyword evidence="4" id="KW-1185">Reference proteome</keyword>
<dbReference type="InterPro" id="IPR026444">
    <property type="entry name" value="Secre_tail"/>
</dbReference>
<dbReference type="Gene3D" id="2.60.40.10">
    <property type="entry name" value="Immunoglobulins"/>
    <property type="match status" value="1"/>
</dbReference>
<dbReference type="InterPro" id="IPR013783">
    <property type="entry name" value="Ig-like_fold"/>
</dbReference>
<keyword evidence="1" id="KW-0732">Signal</keyword>
<evidence type="ECO:0000313" key="4">
    <source>
        <dbReference type="Proteomes" id="UP000248553"/>
    </source>
</evidence>
<dbReference type="Proteomes" id="UP000248553">
    <property type="component" value="Unassembled WGS sequence"/>
</dbReference>
<dbReference type="EMBL" id="QHKM01000015">
    <property type="protein sequence ID" value="RAK62225.1"/>
    <property type="molecule type" value="Genomic_DNA"/>
</dbReference>
<feature type="chain" id="PRO_5016256198" description="Secretion system C-terminal sorting domain-containing protein" evidence="1">
    <location>
        <begin position="23"/>
        <end position="635"/>
    </location>
</feature>
<evidence type="ECO:0000313" key="3">
    <source>
        <dbReference type="EMBL" id="RAK62225.1"/>
    </source>
</evidence>
<evidence type="ECO:0000259" key="2">
    <source>
        <dbReference type="Pfam" id="PF18962"/>
    </source>
</evidence>
<feature type="signal peptide" evidence="1">
    <location>
        <begin position="1"/>
        <end position="22"/>
    </location>
</feature>
<dbReference type="Pfam" id="PF18962">
    <property type="entry name" value="Por_Secre_tail"/>
    <property type="match status" value="1"/>
</dbReference>
<dbReference type="NCBIfam" id="TIGR04183">
    <property type="entry name" value="Por_Secre_tail"/>
    <property type="match status" value="1"/>
</dbReference>
<dbReference type="AlphaFoldDB" id="A0A328B6I1"/>
<protein>
    <recommendedName>
        <fullName evidence="2">Secretion system C-terminal sorting domain-containing protein</fullName>
    </recommendedName>
</protein>
<organism evidence="3 4">
    <name type="scientific">Hymenobacter edaphi</name>
    <dbReference type="NCBI Taxonomy" id="2211146"/>
    <lineage>
        <taxon>Bacteria</taxon>
        <taxon>Pseudomonadati</taxon>
        <taxon>Bacteroidota</taxon>
        <taxon>Cytophagia</taxon>
        <taxon>Cytophagales</taxon>
        <taxon>Hymenobacteraceae</taxon>
        <taxon>Hymenobacter</taxon>
    </lineage>
</organism>
<name>A0A328B6I1_9BACT</name>